<evidence type="ECO:0000256" key="2">
    <source>
        <dbReference type="PROSITE-ProRule" id="PRU00335"/>
    </source>
</evidence>
<feature type="DNA-binding region" description="H-T-H motif" evidence="2">
    <location>
        <begin position="32"/>
        <end position="51"/>
    </location>
</feature>
<comment type="caution">
    <text evidence="4">The sequence shown here is derived from an EMBL/GenBank/DDBJ whole genome shotgun (WGS) entry which is preliminary data.</text>
</comment>
<dbReference type="AlphaFoldDB" id="A0A949JWA8"/>
<dbReference type="RefSeq" id="WP_238720385.1">
    <property type="nucleotide sequence ID" value="NZ_JAHQCW010000002.1"/>
</dbReference>
<dbReference type="InterPro" id="IPR050624">
    <property type="entry name" value="HTH-type_Tx_Regulator"/>
</dbReference>
<dbReference type="SUPFAM" id="SSF46689">
    <property type="entry name" value="Homeodomain-like"/>
    <property type="match status" value="1"/>
</dbReference>
<evidence type="ECO:0000313" key="5">
    <source>
        <dbReference type="Proteomes" id="UP000712157"/>
    </source>
</evidence>
<dbReference type="PANTHER" id="PTHR43479">
    <property type="entry name" value="ACREF/ENVCD OPERON REPRESSOR-RELATED"/>
    <property type="match status" value="1"/>
</dbReference>
<evidence type="ECO:0000313" key="4">
    <source>
        <dbReference type="EMBL" id="MBU9735221.1"/>
    </source>
</evidence>
<proteinExistence type="predicted"/>
<accession>A0A949JWA8</accession>
<protein>
    <submittedName>
        <fullName evidence="4">TetR/AcrR family transcriptional regulator</fullName>
    </submittedName>
</protein>
<feature type="domain" description="HTH tetR-type" evidence="3">
    <location>
        <begin position="9"/>
        <end position="69"/>
    </location>
</feature>
<evidence type="ECO:0000256" key="1">
    <source>
        <dbReference type="ARBA" id="ARBA00023125"/>
    </source>
</evidence>
<dbReference type="EMBL" id="JAHQCW010000002">
    <property type="protein sequence ID" value="MBU9735221.1"/>
    <property type="molecule type" value="Genomic_DNA"/>
</dbReference>
<gene>
    <name evidence="4" type="ORF">KTH89_01660</name>
</gene>
<dbReference type="PANTHER" id="PTHR43479:SF7">
    <property type="entry name" value="TETR-FAMILY TRANSCRIPTIONAL REGULATOR"/>
    <property type="match status" value="1"/>
</dbReference>
<organism evidence="4 5">
    <name type="scientific">Diplocloster agilis</name>
    <dbReference type="NCBI Taxonomy" id="2850323"/>
    <lineage>
        <taxon>Bacteria</taxon>
        <taxon>Bacillati</taxon>
        <taxon>Bacillota</taxon>
        <taxon>Clostridia</taxon>
        <taxon>Lachnospirales</taxon>
        <taxon>Lachnospiraceae</taxon>
        <taxon>Diplocloster</taxon>
    </lineage>
</organism>
<dbReference type="InterPro" id="IPR001647">
    <property type="entry name" value="HTH_TetR"/>
</dbReference>
<reference evidence="4" key="1">
    <citation type="submission" date="2021-06" db="EMBL/GenBank/DDBJ databases">
        <title>Description of novel taxa of the family Lachnospiraceae.</title>
        <authorList>
            <person name="Chaplin A.V."/>
            <person name="Sokolova S.R."/>
            <person name="Pikina A.P."/>
            <person name="Korzhanova M."/>
            <person name="Belova V."/>
            <person name="Korostin D."/>
            <person name="Efimov B.A."/>
        </authorList>
    </citation>
    <scope>NUCLEOTIDE SEQUENCE</scope>
    <source>
        <strain evidence="4">ASD5720</strain>
    </source>
</reference>
<dbReference type="Proteomes" id="UP000712157">
    <property type="component" value="Unassembled WGS sequence"/>
</dbReference>
<dbReference type="GO" id="GO:0003677">
    <property type="term" value="F:DNA binding"/>
    <property type="evidence" value="ECO:0007669"/>
    <property type="project" value="UniProtKB-UniRule"/>
</dbReference>
<keyword evidence="5" id="KW-1185">Reference proteome</keyword>
<keyword evidence="1 2" id="KW-0238">DNA-binding</keyword>
<sequence length="175" mass="20890">MNENDLRVIKTLEAVESSFLDMLEELPFEKITVRELSRRAKINTGTFYLHFQNIDDLHDRLIQVFLDKFIASMDYFPLFLTQPEQFLDKLKDTIHQNLDHCCRLFRHRDMSLSEPYLIKLLTKKIYESCPLENSRENDIRLEAVLTSLLHMNLKYDQECPEIIQKVFSDMIRGLF</sequence>
<dbReference type="PROSITE" id="PS50977">
    <property type="entry name" value="HTH_TETR_2"/>
    <property type="match status" value="1"/>
</dbReference>
<name>A0A949JWA8_9FIRM</name>
<evidence type="ECO:0000259" key="3">
    <source>
        <dbReference type="PROSITE" id="PS50977"/>
    </source>
</evidence>
<dbReference type="Pfam" id="PF00440">
    <property type="entry name" value="TetR_N"/>
    <property type="match status" value="1"/>
</dbReference>
<dbReference type="InterPro" id="IPR009057">
    <property type="entry name" value="Homeodomain-like_sf"/>
</dbReference>
<dbReference type="Gene3D" id="1.10.357.10">
    <property type="entry name" value="Tetracycline Repressor, domain 2"/>
    <property type="match status" value="1"/>
</dbReference>